<dbReference type="InterPro" id="IPR038883">
    <property type="entry name" value="AN11006-like"/>
</dbReference>
<evidence type="ECO:0000313" key="6">
    <source>
        <dbReference type="Proteomes" id="UP000309340"/>
    </source>
</evidence>
<feature type="domain" description="Ribosomal protein L9" evidence="4">
    <location>
        <begin position="9"/>
        <end position="52"/>
    </location>
</feature>
<dbReference type="InterPro" id="IPR009027">
    <property type="entry name" value="Ribosomal_bL9/RNase_H1_N"/>
</dbReference>
<keyword evidence="2" id="KW-0689">Ribosomal protein</keyword>
<dbReference type="PANTHER" id="PTHR42085">
    <property type="entry name" value="F-BOX DOMAIN-CONTAINING PROTEIN"/>
    <property type="match status" value="1"/>
</dbReference>
<evidence type="ECO:0000256" key="3">
    <source>
        <dbReference type="ARBA" id="ARBA00023274"/>
    </source>
</evidence>
<keyword evidence="6" id="KW-1185">Reference proteome</keyword>
<accession>A0A4U0XYN6</accession>
<dbReference type="AlphaFoldDB" id="A0A4U0XYN6"/>
<comment type="similarity">
    <text evidence="1">Belongs to the bacterial ribosomal protein bL9 family.</text>
</comment>
<dbReference type="Proteomes" id="UP000309340">
    <property type="component" value="Unassembled WGS sequence"/>
</dbReference>
<gene>
    <name evidence="5" type="ORF">B0A55_01534</name>
</gene>
<dbReference type="OrthoDB" id="5555409at2759"/>
<protein>
    <recommendedName>
        <fullName evidence="4">Ribosomal protein L9 domain-containing protein</fullName>
    </recommendedName>
</protein>
<dbReference type="SUPFAM" id="SSF55658">
    <property type="entry name" value="L9 N-domain-like"/>
    <property type="match status" value="1"/>
</dbReference>
<keyword evidence="3" id="KW-0687">Ribonucleoprotein</keyword>
<evidence type="ECO:0000256" key="1">
    <source>
        <dbReference type="ARBA" id="ARBA00010605"/>
    </source>
</evidence>
<dbReference type="Pfam" id="PF01281">
    <property type="entry name" value="Ribosomal_L9_N"/>
    <property type="match status" value="1"/>
</dbReference>
<organism evidence="5 6">
    <name type="scientific">Friedmanniomyces simplex</name>
    <dbReference type="NCBI Taxonomy" id="329884"/>
    <lineage>
        <taxon>Eukaryota</taxon>
        <taxon>Fungi</taxon>
        <taxon>Dikarya</taxon>
        <taxon>Ascomycota</taxon>
        <taxon>Pezizomycotina</taxon>
        <taxon>Dothideomycetes</taxon>
        <taxon>Dothideomycetidae</taxon>
        <taxon>Mycosphaerellales</taxon>
        <taxon>Teratosphaeriaceae</taxon>
        <taxon>Friedmanniomyces</taxon>
    </lineage>
</organism>
<dbReference type="Gene3D" id="3.40.5.10">
    <property type="entry name" value="Ribosomal protein L9, N-terminal domain"/>
    <property type="match status" value="1"/>
</dbReference>
<proteinExistence type="inferred from homology"/>
<dbReference type="GO" id="GO:1990904">
    <property type="term" value="C:ribonucleoprotein complex"/>
    <property type="evidence" value="ECO:0007669"/>
    <property type="project" value="UniProtKB-KW"/>
</dbReference>
<dbReference type="GO" id="GO:0005840">
    <property type="term" value="C:ribosome"/>
    <property type="evidence" value="ECO:0007669"/>
    <property type="project" value="UniProtKB-KW"/>
</dbReference>
<dbReference type="EMBL" id="NAJQ01000041">
    <property type="protein sequence ID" value="TKA82067.1"/>
    <property type="molecule type" value="Genomic_DNA"/>
</dbReference>
<evidence type="ECO:0000259" key="4">
    <source>
        <dbReference type="Pfam" id="PF01281"/>
    </source>
</evidence>
<reference evidence="5 6" key="1">
    <citation type="submission" date="2017-03" db="EMBL/GenBank/DDBJ databases">
        <title>Genomes of endolithic fungi from Antarctica.</title>
        <authorList>
            <person name="Coleine C."/>
            <person name="Masonjones S."/>
            <person name="Stajich J.E."/>
        </authorList>
    </citation>
    <scope>NUCLEOTIDE SEQUENCE [LARGE SCALE GENOMIC DNA]</scope>
    <source>
        <strain evidence="5 6">CCFEE 5184</strain>
    </source>
</reference>
<dbReference type="PANTHER" id="PTHR42085:SF1">
    <property type="entry name" value="F-BOX DOMAIN-CONTAINING PROTEIN"/>
    <property type="match status" value="1"/>
</dbReference>
<dbReference type="STRING" id="329884.A0A4U0XYN6"/>
<dbReference type="InterPro" id="IPR036935">
    <property type="entry name" value="Ribosomal_bL9_N_sf"/>
</dbReference>
<sequence length="395" mass="44235">MANTSSALPVRLLKNVDTFGRKGAIVPISHGQMRNDWLPRRIAEYVTLPERKTLRANDVAIERDFDFRLNSLITPTITTLDPATEAARGGMTATAKEEASMFQRRTLDPARLSPERSMELLEIFIPSRGLEFYRQPIIEEKEPEPAPAPEPRKPSRSFGFGAGAELMAARAQKPEPVKVKAPEGPQAIYGSVSTHDVLVAVRAALAENEEARMVVLRDEDVRFVDLVGAEETDRVKTVGDFVVEVKVKGVDEGVQNAATITTVSHHTTSAKPASSTRPSLLLLPRELRDMIYQLTIVLAQGFIEQPQTLCVDETTTEREELLRVAESKSCIRDYVALSLTCRQLREEARTCFYGKNTFCSWVIDEQNPPLEKMDDVLEYIRHVVLCRYDETSPTH</sequence>
<name>A0A4U0XYN6_9PEZI</name>
<evidence type="ECO:0000313" key="5">
    <source>
        <dbReference type="EMBL" id="TKA82067.1"/>
    </source>
</evidence>
<comment type="caution">
    <text evidence="5">The sequence shown here is derived from an EMBL/GenBank/DDBJ whole genome shotgun (WGS) entry which is preliminary data.</text>
</comment>
<evidence type="ECO:0000256" key="2">
    <source>
        <dbReference type="ARBA" id="ARBA00022980"/>
    </source>
</evidence>
<dbReference type="InterPro" id="IPR020070">
    <property type="entry name" value="Ribosomal_bL9_N"/>
</dbReference>